<dbReference type="EMBL" id="LR798231">
    <property type="protein sequence ID" value="CAB5208865.1"/>
    <property type="molecule type" value="Genomic_DNA"/>
</dbReference>
<protein>
    <submittedName>
        <fullName evidence="3">4Fe4S-binding SPASM domain containing protein</fullName>
    </submittedName>
</protein>
<evidence type="ECO:0000313" key="4">
    <source>
        <dbReference type="EMBL" id="CAB5208865.1"/>
    </source>
</evidence>
<dbReference type="Pfam" id="PF13186">
    <property type="entry name" value="SPASM"/>
    <property type="match status" value="1"/>
</dbReference>
<dbReference type="InterPro" id="IPR023885">
    <property type="entry name" value="4Fe4S-binding_SPASM_dom"/>
</dbReference>
<dbReference type="EMBL" id="LR796187">
    <property type="protein sequence ID" value="CAB4126016.1"/>
    <property type="molecule type" value="Genomic_DNA"/>
</dbReference>
<dbReference type="CDD" id="cd21109">
    <property type="entry name" value="SPASM"/>
    <property type="match status" value="1"/>
</dbReference>
<dbReference type="InterPro" id="IPR013785">
    <property type="entry name" value="Aldolase_TIM"/>
</dbReference>
<evidence type="ECO:0000259" key="2">
    <source>
        <dbReference type="Pfam" id="PF13186"/>
    </source>
</evidence>
<proteinExistence type="predicted"/>
<evidence type="ECO:0000313" key="3">
    <source>
        <dbReference type="EMBL" id="CAB4126016.1"/>
    </source>
</evidence>
<dbReference type="SUPFAM" id="SSF102114">
    <property type="entry name" value="Radical SAM enzymes"/>
    <property type="match status" value="2"/>
</dbReference>
<dbReference type="Gene3D" id="3.20.20.70">
    <property type="entry name" value="Aldolase class I"/>
    <property type="match status" value="2"/>
</dbReference>
<name>A0A6J5KYE8_9CAUD</name>
<evidence type="ECO:0000256" key="1">
    <source>
        <dbReference type="ARBA" id="ARBA00001966"/>
    </source>
</evidence>
<accession>A0A6J5KYE8</accession>
<dbReference type="InterPro" id="IPR023867">
    <property type="entry name" value="Sulphatase_maturase_rSAM"/>
</dbReference>
<dbReference type="GO" id="GO:0016491">
    <property type="term" value="F:oxidoreductase activity"/>
    <property type="evidence" value="ECO:0007669"/>
    <property type="project" value="InterPro"/>
</dbReference>
<dbReference type="InterPro" id="IPR058240">
    <property type="entry name" value="rSAM_sf"/>
</dbReference>
<dbReference type="PANTHER" id="PTHR43273:SF3">
    <property type="entry name" value="ANAEROBIC SULFATASE-MATURATING ENZYME HOMOLOG ASLB-RELATED"/>
    <property type="match status" value="1"/>
</dbReference>
<comment type="cofactor">
    <cofactor evidence="1">
        <name>[4Fe-4S] cluster</name>
        <dbReference type="ChEBI" id="CHEBI:49883"/>
    </cofactor>
</comment>
<dbReference type="NCBIfam" id="NF033640">
    <property type="entry name" value="N_Twi_rSAM"/>
    <property type="match status" value="1"/>
</dbReference>
<reference evidence="3" key="1">
    <citation type="submission" date="2020-04" db="EMBL/GenBank/DDBJ databases">
        <authorList>
            <person name="Chiriac C."/>
            <person name="Salcher M."/>
            <person name="Ghai R."/>
            <person name="Kavagutti S V."/>
        </authorList>
    </citation>
    <scope>NUCLEOTIDE SEQUENCE</scope>
</reference>
<sequence>MVSLKVELKKLYRKYKRKVLIKKNKMAKNTLCVIPWTHLNFEPNGKVVPCCLTSYHDYFAGDLNTQTIEEIWNSENMKALRLQFLNGEEPKICSTCFDREKVTGESGRYYQNKEFKDVIKIIPEITKPDGTCTTMELKYWDFRFSNLCNFKCRSCGPRYSSAWVPDYKKLGWGEEQDKVWNIEAVNDNTNYDFLKDQVKHVQKVYFAGGEPLLMPEHWQTLDLLVENKRFDVKLNYNTNCSTFVYGKKNALDYWRQWDNDKVEVWPSLDEIGERAELIRSGTVWTKVEENLKELIKLDNVTVRPGMTIGAWNVRRLPVIINHLIDIGVISAKHRHQNFFINLLQQPTQYHVHILPDEYRQETIAELKEFIANHNATYNTTIDHLFTHIIHELEQPFDLFAAKKFLWNTEKIDGVRNEDLFKTIPEMTIVRDYVNSL</sequence>
<gene>
    <name evidence="4" type="ORF">UFOVP181_222</name>
    <name evidence="3" type="ORF">UFOVP57_417</name>
</gene>
<feature type="domain" description="4Fe4S-binding SPASM" evidence="2">
    <location>
        <begin position="32"/>
        <end position="96"/>
    </location>
</feature>
<dbReference type="PANTHER" id="PTHR43273">
    <property type="entry name" value="ANAEROBIC SULFATASE-MATURATING ENZYME HOMOLOG ASLB-RELATED"/>
    <property type="match status" value="1"/>
</dbReference>
<organism evidence="3">
    <name type="scientific">uncultured Caudovirales phage</name>
    <dbReference type="NCBI Taxonomy" id="2100421"/>
    <lineage>
        <taxon>Viruses</taxon>
        <taxon>Duplodnaviria</taxon>
        <taxon>Heunggongvirae</taxon>
        <taxon>Uroviricota</taxon>
        <taxon>Caudoviricetes</taxon>
        <taxon>Peduoviridae</taxon>
        <taxon>Maltschvirus</taxon>
        <taxon>Maltschvirus maltsch</taxon>
    </lineage>
</organism>